<comment type="caution">
    <text evidence="1">The sequence shown here is derived from an EMBL/GenBank/DDBJ whole genome shotgun (WGS) entry which is preliminary data.</text>
</comment>
<sequence>MSEIVMEQEVAVPLELHVAALSESQKTCKNVKGFTSYAGLSGREGKLLVCVTGGNSYLGSHIVKELLAHSYLVRVIIQNQDDFEDMKRLFREEEMNQLESVVVAKMGDLDTLCEAFRGCHAVFHTSSFIDPHGVSGYSEQMAFLETEGARNVIEACGRTAYVKRCIFTSSLLASIWNGNNIDIVVDESCWSNEEFCREKKVLWLALGKTKAEKVTWNKSREMKVKLVTVCPGLLMAPSFPNAHIETSLPYLKGGQVMLQKGMLATSDVKKVAEAHVHLYEAMNYGACGRYHCFERIIRSSDEAIKLETELKMPGLLSEAQTDEIDNNNKLSNSRLANLLYRTSQRLSCK</sequence>
<keyword evidence="2" id="KW-1185">Reference proteome</keyword>
<evidence type="ECO:0000313" key="2">
    <source>
        <dbReference type="Proteomes" id="UP001164250"/>
    </source>
</evidence>
<proteinExistence type="predicted"/>
<protein>
    <submittedName>
        <fullName evidence="1">Uncharacterized protein</fullName>
    </submittedName>
</protein>
<reference evidence="2" key="1">
    <citation type="journal article" date="2023" name="G3 (Bethesda)">
        <title>Genome assembly and association tests identify interacting loci associated with vigor, precocity, and sex in interspecific pistachio rootstocks.</title>
        <authorList>
            <person name="Palmer W."/>
            <person name="Jacygrad E."/>
            <person name="Sagayaradj S."/>
            <person name="Cavanaugh K."/>
            <person name="Han R."/>
            <person name="Bertier L."/>
            <person name="Beede B."/>
            <person name="Kafkas S."/>
            <person name="Golino D."/>
            <person name="Preece J."/>
            <person name="Michelmore R."/>
        </authorList>
    </citation>
    <scope>NUCLEOTIDE SEQUENCE [LARGE SCALE GENOMIC DNA]</scope>
</reference>
<organism evidence="1 2">
    <name type="scientific">Pistacia atlantica</name>
    <dbReference type="NCBI Taxonomy" id="434234"/>
    <lineage>
        <taxon>Eukaryota</taxon>
        <taxon>Viridiplantae</taxon>
        <taxon>Streptophyta</taxon>
        <taxon>Embryophyta</taxon>
        <taxon>Tracheophyta</taxon>
        <taxon>Spermatophyta</taxon>
        <taxon>Magnoliopsida</taxon>
        <taxon>eudicotyledons</taxon>
        <taxon>Gunneridae</taxon>
        <taxon>Pentapetalae</taxon>
        <taxon>rosids</taxon>
        <taxon>malvids</taxon>
        <taxon>Sapindales</taxon>
        <taxon>Anacardiaceae</taxon>
        <taxon>Pistacia</taxon>
    </lineage>
</organism>
<dbReference type="EMBL" id="CM047900">
    <property type="protein sequence ID" value="KAJ0100002.1"/>
    <property type="molecule type" value="Genomic_DNA"/>
</dbReference>
<name>A0ACC1BM61_9ROSI</name>
<dbReference type="Proteomes" id="UP001164250">
    <property type="component" value="Chromosome 4"/>
</dbReference>
<evidence type="ECO:0000313" key="1">
    <source>
        <dbReference type="EMBL" id="KAJ0100002.1"/>
    </source>
</evidence>
<accession>A0ACC1BM61</accession>
<gene>
    <name evidence="1" type="ORF">Patl1_21520</name>
</gene>